<keyword evidence="4 12" id="KW-1133">Transmembrane helix</keyword>
<feature type="transmembrane region" description="Helical" evidence="12">
    <location>
        <begin position="436"/>
        <end position="456"/>
    </location>
</feature>
<keyword evidence="8" id="KW-0010">Activator</keyword>
<dbReference type="InterPro" id="IPR003441">
    <property type="entry name" value="NAC-dom"/>
</dbReference>
<organism evidence="14 15">
    <name type="scientific">Clitoria ternatea</name>
    <name type="common">Butterfly pea</name>
    <dbReference type="NCBI Taxonomy" id="43366"/>
    <lineage>
        <taxon>Eukaryota</taxon>
        <taxon>Viridiplantae</taxon>
        <taxon>Streptophyta</taxon>
        <taxon>Embryophyta</taxon>
        <taxon>Tracheophyta</taxon>
        <taxon>Spermatophyta</taxon>
        <taxon>Magnoliopsida</taxon>
        <taxon>eudicotyledons</taxon>
        <taxon>Gunneridae</taxon>
        <taxon>Pentapetalae</taxon>
        <taxon>rosids</taxon>
        <taxon>fabids</taxon>
        <taxon>Fabales</taxon>
        <taxon>Fabaceae</taxon>
        <taxon>Papilionoideae</taxon>
        <taxon>50 kb inversion clade</taxon>
        <taxon>NPAAA clade</taxon>
        <taxon>indigoferoid/millettioid clade</taxon>
        <taxon>Phaseoleae</taxon>
        <taxon>Clitoria</taxon>
    </lineage>
</organism>
<accession>A0AAN9JC41</accession>
<keyword evidence="6" id="KW-0238">DNA-binding</keyword>
<evidence type="ECO:0000256" key="6">
    <source>
        <dbReference type="ARBA" id="ARBA00023125"/>
    </source>
</evidence>
<name>A0AAN9JC41_CLITE</name>
<evidence type="ECO:0000256" key="11">
    <source>
        <dbReference type="SAM" id="MobiDB-lite"/>
    </source>
</evidence>
<evidence type="ECO:0000313" key="15">
    <source>
        <dbReference type="Proteomes" id="UP001359559"/>
    </source>
</evidence>
<evidence type="ECO:0000256" key="10">
    <source>
        <dbReference type="ARBA" id="ARBA00023242"/>
    </source>
</evidence>
<keyword evidence="5" id="KW-0805">Transcription regulation</keyword>
<keyword evidence="7 12" id="KW-0472">Membrane</keyword>
<protein>
    <recommendedName>
        <fullName evidence="13">NAC domain-containing protein</fullName>
    </recommendedName>
</protein>
<dbReference type="PROSITE" id="PS51005">
    <property type="entry name" value="NAC"/>
    <property type="match status" value="1"/>
</dbReference>
<dbReference type="EMBL" id="JAYKXN010000004">
    <property type="protein sequence ID" value="KAK7294564.1"/>
    <property type="molecule type" value="Genomic_DNA"/>
</dbReference>
<dbReference type="GO" id="GO:0016020">
    <property type="term" value="C:membrane"/>
    <property type="evidence" value="ECO:0007669"/>
    <property type="project" value="UniProtKB-SubCell"/>
</dbReference>
<dbReference type="SUPFAM" id="SSF101941">
    <property type="entry name" value="NAC domain"/>
    <property type="match status" value="1"/>
</dbReference>
<feature type="domain" description="NAC" evidence="13">
    <location>
        <begin position="11"/>
        <end position="156"/>
    </location>
</feature>
<dbReference type="PANTHER" id="PTHR31744:SF216">
    <property type="entry name" value="NAC TRANSCRIPTION FACTOR"/>
    <property type="match status" value="1"/>
</dbReference>
<evidence type="ECO:0000256" key="12">
    <source>
        <dbReference type="SAM" id="Phobius"/>
    </source>
</evidence>
<evidence type="ECO:0000259" key="13">
    <source>
        <dbReference type="PROSITE" id="PS51005"/>
    </source>
</evidence>
<keyword evidence="10" id="KW-0539">Nucleus</keyword>
<keyword evidence="15" id="KW-1185">Reference proteome</keyword>
<keyword evidence="9" id="KW-0804">Transcription</keyword>
<gene>
    <name evidence="14" type="ORF">RJT34_17453</name>
</gene>
<dbReference type="Gene3D" id="2.170.150.80">
    <property type="entry name" value="NAC domain"/>
    <property type="match status" value="1"/>
</dbReference>
<evidence type="ECO:0000256" key="9">
    <source>
        <dbReference type="ARBA" id="ARBA00023163"/>
    </source>
</evidence>
<feature type="region of interest" description="Disordered" evidence="11">
    <location>
        <begin position="386"/>
        <end position="409"/>
    </location>
</feature>
<evidence type="ECO:0000256" key="3">
    <source>
        <dbReference type="ARBA" id="ARBA00022692"/>
    </source>
</evidence>
<dbReference type="InterPro" id="IPR036093">
    <property type="entry name" value="NAC_dom_sf"/>
</dbReference>
<dbReference type="Proteomes" id="UP001359559">
    <property type="component" value="Unassembled WGS sequence"/>
</dbReference>
<dbReference type="Pfam" id="PF02365">
    <property type="entry name" value="NAM"/>
    <property type="match status" value="1"/>
</dbReference>
<dbReference type="PANTHER" id="PTHR31744">
    <property type="entry name" value="PROTEIN CUP-SHAPED COTYLEDON 2-RELATED"/>
    <property type="match status" value="1"/>
</dbReference>
<sequence>MENILSILANMPVGFRFHPTDEELVNYYLRRKLLADDFPVLIIPEIDLCKVEPWDVRAKSVIKSDDPEWYFFSPVDHKYSNSRRFNRRTKHGYWKATGQDRKIKVRGTLIGTKKTLVFYEGRVPHGVRTNWVIHEYHDATFEQSQRTFVLCFLKNKFDAKSEGETEALMYDEGEPSTRTAPHHDNPATAEGDPAVVTFPAEMDILPAIIQAEECLSPLEQSPIGIEWGGSFLLNAYFGNEEPDAKTPFEITDEDNDFVNSILANEEFVINEERRHAFVNSSTLPKSLTRVYNESSDTDAEVVSAVHGNVVDTSSCDSTVDKALEINCIESSSAPSTQRRWKDQCHLGPSDNMSHRSVARRSQTLRKVSNNAVSHIEAEKRLLIVESEKDQKNAQNRSSRENTETRSRQSFNVDRKGSFIIMETPLSSQSLFPRSVYLFNIVIGILLLIMITWDVLLG</sequence>
<evidence type="ECO:0000256" key="5">
    <source>
        <dbReference type="ARBA" id="ARBA00023015"/>
    </source>
</evidence>
<comment type="subcellular location">
    <subcellularLocation>
        <location evidence="2">Membrane</location>
        <topology evidence="2">Single-pass membrane protein</topology>
    </subcellularLocation>
    <subcellularLocation>
        <location evidence="1">Nucleus</location>
    </subcellularLocation>
</comment>
<dbReference type="GO" id="GO:0005634">
    <property type="term" value="C:nucleus"/>
    <property type="evidence" value="ECO:0007669"/>
    <property type="project" value="UniProtKB-SubCell"/>
</dbReference>
<evidence type="ECO:0000313" key="14">
    <source>
        <dbReference type="EMBL" id="KAK7294564.1"/>
    </source>
</evidence>
<evidence type="ECO:0000256" key="1">
    <source>
        <dbReference type="ARBA" id="ARBA00004123"/>
    </source>
</evidence>
<keyword evidence="3 12" id="KW-0812">Transmembrane</keyword>
<evidence type="ECO:0000256" key="4">
    <source>
        <dbReference type="ARBA" id="ARBA00022989"/>
    </source>
</evidence>
<reference evidence="14 15" key="1">
    <citation type="submission" date="2024-01" db="EMBL/GenBank/DDBJ databases">
        <title>The genomes of 5 underutilized Papilionoideae crops provide insights into root nodulation and disease resistance.</title>
        <authorList>
            <person name="Yuan L."/>
        </authorList>
    </citation>
    <scope>NUCLEOTIDE SEQUENCE [LARGE SCALE GENOMIC DNA]</scope>
    <source>
        <strain evidence="14">LY-2023</strain>
        <tissue evidence="14">Leaf</tissue>
    </source>
</reference>
<comment type="caution">
    <text evidence="14">The sequence shown here is derived from an EMBL/GenBank/DDBJ whole genome shotgun (WGS) entry which is preliminary data.</text>
</comment>
<evidence type="ECO:0000256" key="2">
    <source>
        <dbReference type="ARBA" id="ARBA00004167"/>
    </source>
</evidence>
<dbReference type="AlphaFoldDB" id="A0AAN9JC41"/>
<dbReference type="GO" id="GO:0006355">
    <property type="term" value="P:regulation of DNA-templated transcription"/>
    <property type="evidence" value="ECO:0007669"/>
    <property type="project" value="InterPro"/>
</dbReference>
<evidence type="ECO:0000256" key="7">
    <source>
        <dbReference type="ARBA" id="ARBA00023136"/>
    </source>
</evidence>
<proteinExistence type="predicted"/>
<evidence type="ECO:0000256" key="8">
    <source>
        <dbReference type="ARBA" id="ARBA00023159"/>
    </source>
</evidence>
<dbReference type="GO" id="GO:0000976">
    <property type="term" value="F:transcription cis-regulatory region binding"/>
    <property type="evidence" value="ECO:0007669"/>
    <property type="project" value="UniProtKB-ARBA"/>
</dbReference>
<feature type="region of interest" description="Disordered" evidence="11">
    <location>
        <begin position="338"/>
        <end position="360"/>
    </location>
</feature>